<dbReference type="RefSeq" id="WP_394162744.1">
    <property type="nucleotide sequence ID" value="NZ_JBHGCJ010000005.1"/>
</dbReference>
<dbReference type="SUPFAM" id="SSF47090">
    <property type="entry name" value="PGBD-like"/>
    <property type="match status" value="2"/>
</dbReference>
<dbReference type="InterPro" id="IPR036365">
    <property type="entry name" value="PGBD-like_sf"/>
</dbReference>
<sequence length="727" mass="76690">MSNRDERWAAHRQELEAAARTAGIDVDVMVKIAGFESGFNPNARPISTSKPELNTVTQYDGTKAISSAHGYGQFLNGTWHDMVQKYGEKYGVANAADMTKEQTNSPKLRENTKLQAGMLAEFTRENIERASQYGGKDVDANVYAMHNLGSTDAVSFLSKLRDNPNARVDSVLSSKVISGNPALYGDGSISLQSAYAKMGDHMDRYQGYADEATRGLPSGTLSHTAAAPSRAARDPMADGMLSPNERGAPVEQLQQQLNALGYTDRNGKALGTDGSYGDNTRHAVENFQRDHGLTVDGVAGRDTLQALRSQAPGHAQAAPAQAPAAAAVAAGAAAVAGTAAVAATAAPAKAAAEPVAPAQPAAPATGGEGIELNRAYELTKQFDHVKYGFGDKKPESGAVDCSGWVVRLANQSMAEINEKAGRDVFTKADQFSPGFDHAAGIIQKASERSGTLMSGKEITANSLREGMIIGEDNGAKGWDRGRFNGIDHITMVVRDPTDGQLKVSQSRSGEGVEMIPLQGYLDRKHARGVELFATDPLANGRDLIKDGGGRATAGERAPAANAAPGKAESTAQSHPTLREDSRGSSVHALQESLNKLGYTDRNGKPLDVDSKFGAHTEEAVKAFQRDKGLSADGVVGPKTHAALDQAREQTKAPQAEKEGNSVLSSLFNAAREGNADGMRNALAGLAETPAGRAFTEMRDNLQQQLNARQAEPAAQAPAAQSQPPAER</sequence>
<gene>
    <name evidence="3" type="ORF">ACEU0G_003199</name>
</gene>
<keyword evidence="4" id="KW-1185">Reference proteome</keyword>
<name>A0ABW7CWF0_9GAMM</name>
<feature type="domain" description="Peptidoglycan binding-like" evidence="2">
    <location>
        <begin position="582"/>
        <end position="643"/>
    </location>
</feature>
<evidence type="ECO:0000259" key="2">
    <source>
        <dbReference type="Pfam" id="PF01471"/>
    </source>
</evidence>
<dbReference type="PANTHER" id="PTHR41533:SF1">
    <property type="entry name" value="L,D-TRANSPEPTIDASE YCBB-RELATED"/>
    <property type="match status" value="1"/>
</dbReference>
<reference evidence="3 4" key="1">
    <citation type="submission" date="2024-09" db="EMBL/GenBank/DDBJ databases">
        <authorList>
            <consortium name="All-Russian atlas of soil microorganisms"/>
            <consortium name="as a basis for the search for new antimicrobial producers and enzymes with unique properties"/>
            <person name="Sokolova E.A."/>
            <person name="Voronina E.N."/>
        </authorList>
    </citation>
    <scope>NUCLEOTIDE SEQUENCE [LARGE SCALE GENOMIC DNA]</scope>
    <source>
        <strain evidence="3 4">AF-22b-331.1</strain>
    </source>
</reference>
<dbReference type="InterPro" id="IPR023346">
    <property type="entry name" value="Lysozyme-like_dom_sf"/>
</dbReference>
<dbReference type="Proteomes" id="UP001605261">
    <property type="component" value="Unassembled WGS sequence"/>
</dbReference>
<dbReference type="InterPro" id="IPR002477">
    <property type="entry name" value="Peptidoglycan-bd-like"/>
</dbReference>
<evidence type="ECO:0000313" key="4">
    <source>
        <dbReference type="Proteomes" id="UP001605261"/>
    </source>
</evidence>
<dbReference type="InterPro" id="IPR036366">
    <property type="entry name" value="PGBDSf"/>
</dbReference>
<evidence type="ECO:0000256" key="1">
    <source>
        <dbReference type="SAM" id="MobiDB-lite"/>
    </source>
</evidence>
<proteinExistence type="predicted"/>
<comment type="caution">
    <text evidence="3">The sequence shown here is derived from an EMBL/GenBank/DDBJ whole genome shotgun (WGS) entry which is preliminary data.</text>
</comment>
<dbReference type="Gene3D" id="1.10.530.10">
    <property type="match status" value="1"/>
</dbReference>
<accession>A0ABW7CWF0</accession>
<feature type="domain" description="Peptidoglycan binding-like" evidence="2">
    <location>
        <begin position="246"/>
        <end position="307"/>
    </location>
</feature>
<dbReference type="PANTHER" id="PTHR41533">
    <property type="entry name" value="L,D-TRANSPEPTIDASE HI_1667-RELATED"/>
    <property type="match status" value="1"/>
</dbReference>
<dbReference type="InterPro" id="IPR052905">
    <property type="entry name" value="LD-transpeptidase_YkuD-like"/>
</dbReference>
<dbReference type="SUPFAM" id="SSF53955">
    <property type="entry name" value="Lysozyme-like"/>
    <property type="match status" value="1"/>
</dbReference>
<protein>
    <submittedName>
        <fullName evidence="3">Peptidoglycan-binding protein</fullName>
    </submittedName>
</protein>
<evidence type="ECO:0000313" key="3">
    <source>
        <dbReference type="EMBL" id="MFG6109195.1"/>
    </source>
</evidence>
<feature type="compositionally biased region" description="Low complexity" evidence="1">
    <location>
        <begin position="552"/>
        <end position="568"/>
    </location>
</feature>
<dbReference type="EMBL" id="JBHGCJ010000005">
    <property type="protein sequence ID" value="MFG6109195.1"/>
    <property type="molecule type" value="Genomic_DNA"/>
</dbReference>
<dbReference type="Gene3D" id="1.10.101.10">
    <property type="entry name" value="PGBD-like superfamily/PGBD"/>
    <property type="match status" value="2"/>
</dbReference>
<feature type="compositionally biased region" description="Low complexity" evidence="1">
    <location>
        <begin position="707"/>
        <end position="727"/>
    </location>
</feature>
<organism evidence="3 4">
    <name type="scientific">Stenotrophomonas nematodicola</name>
    <dbReference type="NCBI Taxonomy" id="2656746"/>
    <lineage>
        <taxon>Bacteria</taxon>
        <taxon>Pseudomonadati</taxon>
        <taxon>Pseudomonadota</taxon>
        <taxon>Gammaproteobacteria</taxon>
        <taxon>Lysobacterales</taxon>
        <taxon>Lysobacteraceae</taxon>
        <taxon>Stenotrophomonas</taxon>
    </lineage>
</organism>
<feature type="region of interest" description="Disordered" evidence="1">
    <location>
        <begin position="694"/>
        <end position="727"/>
    </location>
</feature>
<feature type="region of interest" description="Disordered" evidence="1">
    <location>
        <begin position="214"/>
        <end position="235"/>
    </location>
</feature>
<feature type="region of interest" description="Disordered" evidence="1">
    <location>
        <begin position="540"/>
        <end position="588"/>
    </location>
</feature>
<dbReference type="Pfam" id="PF01471">
    <property type="entry name" value="PG_binding_1"/>
    <property type="match status" value="2"/>
</dbReference>